<dbReference type="GO" id="GO:0003723">
    <property type="term" value="F:RNA binding"/>
    <property type="evidence" value="ECO:0007669"/>
    <property type="project" value="InterPro"/>
</dbReference>
<organism evidence="7 8">
    <name type="scientific">Nocardioides currus</name>
    <dbReference type="NCBI Taxonomy" id="2133958"/>
    <lineage>
        <taxon>Bacteria</taxon>
        <taxon>Bacillati</taxon>
        <taxon>Actinomycetota</taxon>
        <taxon>Actinomycetes</taxon>
        <taxon>Propionibacteriales</taxon>
        <taxon>Nocardioidaceae</taxon>
        <taxon>Nocardioides</taxon>
    </lineage>
</organism>
<evidence type="ECO:0000256" key="3">
    <source>
        <dbReference type="ARBA" id="ARBA00023015"/>
    </source>
</evidence>
<feature type="region of interest" description="Disordered" evidence="5">
    <location>
        <begin position="256"/>
        <end position="278"/>
    </location>
</feature>
<dbReference type="SUPFAM" id="SSF55781">
    <property type="entry name" value="GAF domain-like"/>
    <property type="match status" value="1"/>
</dbReference>
<dbReference type="SMART" id="SM01012">
    <property type="entry name" value="ANTAR"/>
    <property type="match status" value="1"/>
</dbReference>
<keyword evidence="4" id="KW-0804">Transcription</keyword>
<dbReference type="GO" id="GO:0016301">
    <property type="term" value="F:kinase activity"/>
    <property type="evidence" value="ECO:0007669"/>
    <property type="project" value="UniProtKB-KW"/>
</dbReference>
<comment type="caution">
    <text evidence="7">The sequence shown here is derived from an EMBL/GenBank/DDBJ whole genome shotgun (WGS) entry which is preliminary data.</text>
</comment>
<evidence type="ECO:0000313" key="7">
    <source>
        <dbReference type="EMBL" id="PUA80156.1"/>
    </source>
</evidence>
<dbReference type="SUPFAM" id="SSF52172">
    <property type="entry name" value="CheY-like"/>
    <property type="match status" value="1"/>
</dbReference>
<sequence>MPWSVLASGRHWCLNMNTFRQPDDPLRDARKTNVIDVKALESLSSASLAISQHRTHADVLQEVVDQAALCLPEFEHVSISLILPDRQLDTLAATTDLARELDRAQSEARGGPCVEAGRLDEVMLVDDARHEQRWPRYIEAALALGLRSQLGIKLSSDTRGAICLNLHSTTHDDLDAGSVGVAEHFAVHAALALGHARASDQLKTAVGTRTIIGTAIGIVMERYGLGQDQAFKYLVRLGSDQNRKLRVVAQELVQAKDDAARPSGSGDGTRSGATAARP</sequence>
<dbReference type="Gene3D" id="3.30.450.40">
    <property type="match status" value="1"/>
</dbReference>
<evidence type="ECO:0000256" key="1">
    <source>
        <dbReference type="ARBA" id="ARBA00022679"/>
    </source>
</evidence>
<dbReference type="OrthoDB" id="7466251at2"/>
<dbReference type="AlphaFoldDB" id="A0A2R7YVS9"/>
<evidence type="ECO:0000313" key="8">
    <source>
        <dbReference type="Proteomes" id="UP000244867"/>
    </source>
</evidence>
<dbReference type="Pfam" id="PF03861">
    <property type="entry name" value="ANTAR"/>
    <property type="match status" value="1"/>
</dbReference>
<name>A0A2R7YVS9_9ACTN</name>
<dbReference type="InterPro" id="IPR011006">
    <property type="entry name" value="CheY-like_superfamily"/>
</dbReference>
<evidence type="ECO:0000256" key="4">
    <source>
        <dbReference type="ARBA" id="ARBA00023163"/>
    </source>
</evidence>
<feature type="domain" description="ANTAR" evidence="6">
    <location>
        <begin position="192"/>
        <end position="253"/>
    </location>
</feature>
<gene>
    <name evidence="7" type="ORF">C7S10_16590</name>
</gene>
<reference evidence="7 8" key="1">
    <citation type="submission" date="2018-03" db="EMBL/GenBank/DDBJ databases">
        <authorList>
            <person name="Keele B.F."/>
        </authorList>
    </citation>
    <scope>NUCLEOTIDE SEQUENCE [LARGE SCALE GENOMIC DNA]</scope>
    <source>
        <strain evidence="7 8">IB-3</strain>
    </source>
</reference>
<evidence type="ECO:0000256" key="2">
    <source>
        <dbReference type="ARBA" id="ARBA00022777"/>
    </source>
</evidence>
<keyword evidence="3" id="KW-0805">Transcription regulation</keyword>
<protein>
    <submittedName>
        <fullName evidence="7">Antitermination regulator</fullName>
    </submittedName>
</protein>
<dbReference type="InterPro" id="IPR003018">
    <property type="entry name" value="GAF"/>
</dbReference>
<dbReference type="InterPro" id="IPR005561">
    <property type="entry name" value="ANTAR"/>
</dbReference>
<proteinExistence type="predicted"/>
<dbReference type="EMBL" id="PYXZ01000007">
    <property type="protein sequence ID" value="PUA80156.1"/>
    <property type="molecule type" value="Genomic_DNA"/>
</dbReference>
<dbReference type="Gene3D" id="1.10.10.10">
    <property type="entry name" value="Winged helix-like DNA-binding domain superfamily/Winged helix DNA-binding domain"/>
    <property type="match status" value="1"/>
</dbReference>
<dbReference type="Proteomes" id="UP000244867">
    <property type="component" value="Unassembled WGS sequence"/>
</dbReference>
<keyword evidence="1" id="KW-0808">Transferase</keyword>
<dbReference type="InterPro" id="IPR036388">
    <property type="entry name" value="WH-like_DNA-bd_sf"/>
</dbReference>
<evidence type="ECO:0000256" key="5">
    <source>
        <dbReference type="SAM" id="MobiDB-lite"/>
    </source>
</evidence>
<keyword evidence="8" id="KW-1185">Reference proteome</keyword>
<dbReference type="InterPro" id="IPR029016">
    <property type="entry name" value="GAF-like_dom_sf"/>
</dbReference>
<keyword evidence="2" id="KW-0418">Kinase</keyword>
<accession>A0A2R7YVS9</accession>
<dbReference type="PROSITE" id="PS50921">
    <property type="entry name" value="ANTAR"/>
    <property type="match status" value="1"/>
</dbReference>
<evidence type="ECO:0000259" key="6">
    <source>
        <dbReference type="PROSITE" id="PS50921"/>
    </source>
</evidence>
<dbReference type="Pfam" id="PF13185">
    <property type="entry name" value="GAF_2"/>
    <property type="match status" value="1"/>
</dbReference>